<reference evidence="1 2" key="1">
    <citation type="submission" date="2019-11" db="EMBL/GenBank/DDBJ databases">
        <authorList>
            <person name="Cheng Q."/>
            <person name="Yang Z."/>
        </authorList>
    </citation>
    <scope>NUCLEOTIDE SEQUENCE [LARGE SCALE GENOMIC DNA]</scope>
    <source>
        <strain evidence="1 2">HX-22-1</strain>
    </source>
</reference>
<sequence length="282" mass="30628">MKRIIKLLLIVLPFISFAQVVPVSFIQRNNLSGAGDGKTAATAGTSALQIKQDYPSSTDGVYWINLPSVGVKQVYCLMNSMYDGGGWMLAMKATRGTTFSYSSTHWTTTSTLNAADVTLNDADAKYDVMNTFQAKDLMALWPDIPNISGESGSIDGLSQWSWLQTNFHSNGLRTTLISKFSGGQLAYNTSTNGSMPFSGFNNTKFSDQGGFTFYGLNYTTNSGARVRWGFAWNNETDQGSNDVSGGIGMDVAYGNFSAGDKANCCHRSLGINRSARVEVYVR</sequence>
<dbReference type="RefSeq" id="WP_154288620.1">
    <property type="nucleotide sequence ID" value="NZ_WKJI01000005.1"/>
</dbReference>
<organism evidence="1 2">
    <name type="scientific">Pedobacter puniceum</name>
    <dbReference type="NCBI Taxonomy" id="2666136"/>
    <lineage>
        <taxon>Bacteria</taxon>
        <taxon>Pseudomonadati</taxon>
        <taxon>Bacteroidota</taxon>
        <taxon>Sphingobacteriia</taxon>
        <taxon>Sphingobacteriales</taxon>
        <taxon>Sphingobacteriaceae</taxon>
        <taxon>Pedobacter</taxon>
    </lineage>
</organism>
<evidence type="ECO:0000313" key="1">
    <source>
        <dbReference type="EMBL" id="MRX48546.1"/>
    </source>
</evidence>
<gene>
    <name evidence="1" type="ORF">GJJ64_15235</name>
</gene>
<protein>
    <recommendedName>
        <fullName evidence="3">Fibrinogen C-terminal domain-containing protein</fullName>
    </recommendedName>
</protein>
<dbReference type="NCBIfam" id="NF040941">
    <property type="entry name" value="GGGWT_bact"/>
    <property type="match status" value="1"/>
</dbReference>
<accession>A0A7K0FRB8</accession>
<evidence type="ECO:0000313" key="2">
    <source>
        <dbReference type="Proteomes" id="UP000462931"/>
    </source>
</evidence>
<proteinExistence type="predicted"/>
<dbReference type="AlphaFoldDB" id="A0A7K0FRB8"/>
<name>A0A7K0FRB8_9SPHI</name>
<dbReference type="Proteomes" id="UP000462931">
    <property type="component" value="Unassembled WGS sequence"/>
</dbReference>
<comment type="caution">
    <text evidence="1">The sequence shown here is derived from an EMBL/GenBank/DDBJ whole genome shotgun (WGS) entry which is preliminary data.</text>
</comment>
<keyword evidence="2" id="KW-1185">Reference proteome</keyword>
<evidence type="ECO:0008006" key="3">
    <source>
        <dbReference type="Google" id="ProtNLM"/>
    </source>
</evidence>
<dbReference type="EMBL" id="WKJI01000005">
    <property type="protein sequence ID" value="MRX48546.1"/>
    <property type="molecule type" value="Genomic_DNA"/>
</dbReference>